<dbReference type="EMBL" id="JABWDY010024881">
    <property type="protein sequence ID" value="KAF5189896.1"/>
    <property type="molecule type" value="Genomic_DNA"/>
</dbReference>
<dbReference type="PRINTS" id="PR00463">
    <property type="entry name" value="EP450I"/>
</dbReference>
<dbReference type="GO" id="GO:0016705">
    <property type="term" value="F:oxidoreductase activity, acting on paired donors, with incorporation or reduction of molecular oxygen"/>
    <property type="evidence" value="ECO:0007669"/>
    <property type="project" value="InterPro"/>
</dbReference>
<dbReference type="InterPro" id="IPR050651">
    <property type="entry name" value="Plant_Cytochrome_P450_Monoox"/>
</dbReference>
<keyword evidence="4" id="KW-0812">Transmembrane</keyword>
<evidence type="ECO:0000256" key="1">
    <source>
        <dbReference type="ARBA" id="ARBA00001971"/>
    </source>
</evidence>
<reference evidence="10 11" key="1">
    <citation type="submission" date="2020-06" db="EMBL/GenBank/DDBJ databases">
        <title>Transcriptomic and genomic resources for Thalictrum thalictroides and T. hernandezii: Facilitating candidate gene discovery in an emerging model plant lineage.</title>
        <authorList>
            <person name="Arias T."/>
            <person name="Riano-Pachon D.M."/>
            <person name="Di Stilio V.S."/>
        </authorList>
    </citation>
    <scope>NUCLEOTIDE SEQUENCE [LARGE SCALE GENOMIC DNA]</scope>
    <source>
        <strain evidence="11">cv. WT478/WT964</strain>
        <tissue evidence="10">Leaves</tissue>
    </source>
</reference>
<evidence type="ECO:0000256" key="5">
    <source>
        <dbReference type="ARBA" id="ARBA00022723"/>
    </source>
</evidence>
<comment type="subcellular location">
    <subcellularLocation>
        <location evidence="2">Membrane</location>
    </subcellularLocation>
</comment>
<keyword evidence="5" id="KW-0479">Metal-binding</keyword>
<dbReference type="PANTHER" id="PTHR47947:SF26">
    <property type="entry name" value="CYTOCHROME P450"/>
    <property type="match status" value="1"/>
</dbReference>
<evidence type="ECO:0000256" key="4">
    <source>
        <dbReference type="ARBA" id="ARBA00022692"/>
    </source>
</evidence>
<comment type="caution">
    <text evidence="10">The sequence shown here is derived from an EMBL/GenBank/DDBJ whole genome shotgun (WGS) entry which is preliminary data.</text>
</comment>
<evidence type="ECO:0000313" key="11">
    <source>
        <dbReference type="Proteomes" id="UP000554482"/>
    </source>
</evidence>
<comment type="cofactor">
    <cofactor evidence="1">
        <name>heme</name>
        <dbReference type="ChEBI" id="CHEBI:30413"/>
    </cofactor>
</comment>
<dbReference type="GO" id="GO:0044550">
    <property type="term" value="P:secondary metabolite biosynthetic process"/>
    <property type="evidence" value="ECO:0007669"/>
    <property type="project" value="UniProtKB-ARBA"/>
</dbReference>
<evidence type="ECO:0000256" key="3">
    <source>
        <dbReference type="ARBA" id="ARBA00022617"/>
    </source>
</evidence>
<keyword evidence="9" id="KW-0472">Membrane</keyword>
<dbReference type="InterPro" id="IPR036396">
    <property type="entry name" value="Cyt_P450_sf"/>
</dbReference>
<evidence type="ECO:0000256" key="7">
    <source>
        <dbReference type="ARBA" id="ARBA00023002"/>
    </source>
</evidence>
<keyword evidence="11" id="KW-1185">Reference proteome</keyword>
<proteinExistence type="predicted"/>
<protein>
    <submittedName>
        <fullName evidence="10">Cytochrome p450</fullName>
    </submittedName>
</protein>
<keyword evidence="6" id="KW-1133">Transmembrane helix</keyword>
<organism evidence="10 11">
    <name type="scientific">Thalictrum thalictroides</name>
    <name type="common">Rue-anemone</name>
    <name type="synonym">Anemone thalictroides</name>
    <dbReference type="NCBI Taxonomy" id="46969"/>
    <lineage>
        <taxon>Eukaryota</taxon>
        <taxon>Viridiplantae</taxon>
        <taxon>Streptophyta</taxon>
        <taxon>Embryophyta</taxon>
        <taxon>Tracheophyta</taxon>
        <taxon>Spermatophyta</taxon>
        <taxon>Magnoliopsida</taxon>
        <taxon>Ranunculales</taxon>
        <taxon>Ranunculaceae</taxon>
        <taxon>Thalictroideae</taxon>
        <taxon>Thalictrum</taxon>
    </lineage>
</organism>
<evidence type="ECO:0000256" key="2">
    <source>
        <dbReference type="ARBA" id="ARBA00004370"/>
    </source>
</evidence>
<dbReference type="SUPFAM" id="SSF48264">
    <property type="entry name" value="Cytochrome P450"/>
    <property type="match status" value="1"/>
</dbReference>
<dbReference type="GO" id="GO:0004497">
    <property type="term" value="F:monooxygenase activity"/>
    <property type="evidence" value="ECO:0007669"/>
    <property type="project" value="InterPro"/>
</dbReference>
<dbReference type="InterPro" id="IPR002401">
    <property type="entry name" value="Cyt_P450_E_grp-I"/>
</dbReference>
<gene>
    <name evidence="10" type="ORF">FRX31_020516</name>
</gene>
<dbReference type="GO" id="GO:0016020">
    <property type="term" value="C:membrane"/>
    <property type="evidence" value="ECO:0007669"/>
    <property type="project" value="UniProtKB-SubCell"/>
</dbReference>
<feature type="non-terminal residue" evidence="10">
    <location>
        <position position="1"/>
    </location>
</feature>
<dbReference type="Pfam" id="PF00067">
    <property type="entry name" value="p450"/>
    <property type="match status" value="1"/>
</dbReference>
<evidence type="ECO:0000256" key="9">
    <source>
        <dbReference type="ARBA" id="ARBA00023136"/>
    </source>
</evidence>
<dbReference type="Proteomes" id="UP000554482">
    <property type="component" value="Unassembled WGS sequence"/>
</dbReference>
<evidence type="ECO:0000256" key="6">
    <source>
        <dbReference type="ARBA" id="ARBA00022989"/>
    </source>
</evidence>
<keyword evidence="7" id="KW-0560">Oxidoreductase</keyword>
<dbReference type="AlphaFoldDB" id="A0A7J6VXN8"/>
<name>A0A7J6VXN8_THATH</name>
<dbReference type="GO" id="GO:0020037">
    <property type="term" value="F:heme binding"/>
    <property type="evidence" value="ECO:0007669"/>
    <property type="project" value="InterPro"/>
</dbReference>
<dbReference type="Gene3D" id="1.10.630.10">
    <property type="entry name" value="Cytochrome P450"/>
    <property type="match status" value="1"/>
</dbReference>
<dbReference type="GO" id="GO:0005506">
    <property type="term" value="F:iron ion binding"/>
    <property type="evidence" value="ECO:0007669"/>
    <property type="project" value="InterPro"/>
</dbReference>
<dbReference type="PANTHER" id="PTHR47947">
    <property type="entry name" value="CYTOCHROME P450 82C3-RELATED"/>
    <property type="match status" value="1"/>
</dbReference>
<keyword evidence="3" id="KW-0349">Heme</keyword>
<dbReference type="OrthoDB" id="2789670at2759"/>
<keyword evidence="8" id="KW-0408">Iron</keyword>
<sequence>MADKYGPVFMVRLGVHRALVVSSSEISKECYTTNDKAFGSRPDSTAAKIMGYNYGMFGLAPYGPYWRKLRKLIMTELLSSRRLGLLKHVRDSEIDTSIKELYIVWVNNNKGADGSATVEIKHWFGDLTLNVILRMIAGKRYFGTTSDCNENDSKRCHKAMRDFMRLLMIFIAEDAIPYLKWFDLQGYKKEMKNTAKEFDSLCQGWLEEHQRKKHSGEIQGEQDFMDVLMSMLEQTKISDVYDNDTIIKATCLSIIVGGGDTTMFTLTWILSLLLNNKQVLKKAQEELDNHVGRDRQVKESDLKDLVYLHAIIKEGLRLYPPGPLSGPRMSSEDCTVAGYHVPA</sequence>
<evidence type="ECO:0000313" key="10">
    <source>
        <dbReference type="EMBL" id="KAF5189896.1"/>
    </source>
</evidence>
<dbReference type="FunFam" id="1.10.630.10:FF:000026">
    <property type="entry name" value="Cytochrome P450 82C4"/>
    <property type="match status" value="1"/>
</dbReference>
<dbReference type="InterPro" id="IPR001128">
    <property type="entry name" value="Cyt_P450"/>
</dbReference>
<dbReference type="PRINTS" id="PR00385">
    <property type="entry name" value="P450"/>
</dbReference>
<accession>A0A7J6VXN8</accession>
<evidence type="ECO:0000256" key="8">
    <source>
        <dbReference type="ARBA" id="ARBA00023004"/>
    </source>
</evidence>